<feature type="transmembrane region" description="Helical" evidence="1">
    <location>
        <begin position="6"/>
        <end position="29"/>
    </location>
</feature>
<dbReference type="PROSITE" id="PS00409">
    <property type="entry name" value="PROKAR_NTER_METHYL"/>
    <property type="match status" value="1"/>
</dbReference>
<dbReference type="Pfam" id="PF08334">
    <property type="entry name" value="T2SSG"/>
    <property type="match status" value="1"/>
</dbReference>
<keyword evidence="1" id="KW-0472">Membrane</keyword>
<evidence type="ECO:0000259" key="2">
    <source>
        <dbReference type="Pfam" id="PF08334"/>
    </source>
</evidence>
<dbReference type="Proteomes" id="UP000230340">
    <property type="component" value="Unassembled WGS sequence"/>
</dbReference>
<accession>A0A2H0XDN4</accession>
<dbReference type="InterPro" id="IPR012902">
    <property type="entry name" value="N_methyl_site"/>
</dbReference>
<keyword evidence="1" id="KW-0812">Transmembrane</keyword>
<dbReference type="EMBL" id="PEYT01000019">
    <property type="protein sequence ID" value="PIS23044.1"/>
    <property type="molecule type" value="Genomic_DNA"/>
</dbReference>
<dbReference type="Pfam" id="PF07963">
    <property type="entry name" value="N_methyl"/>
    <property type="match status" value="1"/>
</dbReference>
<keyword evidence="1" id="KW-1133">Transmembrane helix</keyword>
<proteinExistence type="predicted"/>
<evidence type="ECO:0000256" key="1">
    <source>
        <dbReference type="SAM" id="Phobius"/>
    </source>
</evidence>
<sequence>MKKGGFTLIELLVVVSLIGILTGVIIAILNPNKFKGQARDGVRLNDMAVIKGALEQYYAENNSYPASNSIPFGSPWGTYLKSTPTDPLAPSRVYCYRQDGNNQNYYLCATVEDTRNEKNGRAGCGTYCVTNPF</sequence>
<dbReference type="InterPro" id="IPR045584">
    <property type="entry name" value="Pilin-like"/>
</dbReference>
<dbReference type="NCBIfam" id="TIGR02532">
    <property type="entry name" value="IV_pilin_GFxxxE"/>
    <property type="match status" value="1"/>
</dbReference>
<reference evidence="4" key="1">
    <citation type="submission" date="2017-09" db="EMBL/GenBank/DDBJ databases">
        <title>Depth-based differentiation of microbial function through sediment-hosted aquifers and enrichment of novel symbionts in the deep terrestrial subsurface.</title>
        <authorList>
            <person name="Probst A.J."/>
            <person name="Ladd B."/>
            <person name="Jarett J.K."/>
            <person name="Geller-Mcgrath D.E."/>
            <person name="Sieber C.M.K."/>
            <person name="Emerson J.B."/>
            <person name="Anantharaman K."/>
            <person name="Thomas B.C."/>
            <person name="Malmstrom R."/>
            <person name="Stieglmeier M."/>
            <person name="Klingl A."/>
            <person name="Woyke T."/>
            <person name="Ryan C.M."/>
            <person name="Banfield J.F."/>
        </authorList>
    </citation>
    <scope>NUCLEOTIDE SEQUENCE [LARGE SCALE GENOMIC DNA]</scope>
</reference>
<dbReference type="InterPro" id="IPR013545">
    <property type="entry name" value="T2SS_protein-GspG_C"/>
</dbReference>
<organism evidence="3 4">
    <name type="scientific">candidate division WWE3 bacterium CG08_land_8_20_14_0_20_40_13</name>
    <dbReference type="NCBI Taxonomy" id="1975084"/>
    <lineage>
        <taxon>Bacteria</taxon>
        <taxon>Katanobacteria</taxon>
    </lineage>
</organism>
<evidence type="ECO:0000313" key="3">
    <source>
        <dbReference type="EMBL" id="PIS23044.1"/>
    </source>
</evidence>
<evidence type="ECO:0000313" key="4">
    <source>
        <dbReference type="Proteomes" id="UP000230340"/>
    </source>
</evidence>
<name>A0A2H0XDN4_UNCKA</name>
<comment type="caution">
    <text evidence="3">The sequence shown here is derived from an EMBL/GenBank/DDBJ whole genome shotgun (WGS) entry which is preliminary data.</text>
</comment>
<gene>
    <name evidence="3" type="ORF">COT49_02115</name>
</gene>
<dbReference type="Gene3D" id="3.30.700.10">
    <property type="entry name" value="Glycoprotein, Type 4 Pilin"/>
    <property type="match status" value="1"/>
</dbReference>
<dbReference type="SUPFAM" id="SSF54523">
    <property type="entry name" value="Pili subunits"/>
    <property type="match status" value="1"/>
</dbReference>
<dbReference type="AlphaFoldDB" id="A0A2H0XDN4"/>
<feature type="domain" description="Type II secretion system protein GspG C-terminal" evidence="2">
    <location>
        <begin position="37"/>
        <end position="120"/>
    </location>
</feature>
<protein>
    <recommendedName>
        <fullName evidence="2">Type II secretion system protein GspG C-terminal domain-containing protein</fullName>
    </recommendedName>
</protein>